<name>A0ABN8I4V9_9NEOP</name>
<dbReference type="PANTHER" id="PTHR12991">
    <property type="entry name" value="NITROGEN PERMEASE REGULATOR 2/TUMOR SUPPRESSOR CANDIDATE 4"/>
    <property type="match status" value="1"/>
</dbReference>
<comment type="similarity">
    <text evidence="1">Belongs to the NPR2 family.</text>
</comment>
<dbReference type="Proteomes" id="UP000837857">
    <property type="component" value="Chromosome 18"/>
</dbReference>
<sequence length="481" mass="54243">MRDAPKGNNSDTPVRSAVMNKTFTPSTSYVTKERGNRVMLDDSRIGTEEKLLEELREFRWEMKSRFEEQSKEYAQLLDRFIRTESEVQRIKQSMKLVLEKVNKVDLLESKLKTLLMRNEFLENALETEKKKKETKSNEAKVGQSKEPVQSFVDAVKKNQTKIVPQKCEVMKPAEIRIIDEEKGSQSNAVVNCNNRCLDLVLSGLSADGRVDVLESPEPLVPVDVHHPPLDITVSLRSNWHRHADGVLPEASLIYSSHRAELDVSAAIAAAGGENGAARVHVGRLTLDEILPYIDGFNHVSKIAALSDVEVSLVRACVQNLVYYGVITLVPIFQYCAVYSATPKLRQLTRCAGLQRQCVEFCARTPRQLPKVSDLFRMYAGMTHGSTVRDLCRRLRPQELAINERKLVLFGVLEGLIRRVYKYPITLNNEDTASVRSDHNQNVVRTYNGLVCLDELCCQGGLSAGQLEEQLERDSNVVFIVK</sequence>
<dbReference type="InterPro" id="IPR009348">
    <property type="entry name" value="NPR2-like"/>
</dbReference>
<dbReference type="Pfam" id="PF06218">
    <property type="entry name" value="NPR2"/>
    <property type="match status" value="2"/>
</dbReference>
<accession>A0ABN8I4V9</accession>
<feature type="non-terminal residue" evidence="3">
    <location>
        <position position="1"/>
    </location>
</feature>
<evidence type="ECO:0000313" key="3">
    <source>
        <dbReference type="EMBL" id="CAH2048827.1"/>
    </source>
</evidence>
<evidence type="ECO:0000256" key="2">
    <source>
        <dbReference type="SAM" id="Coils"/>
    </source>
</evidence>
<feature type="coiled-coil region" evidence="2">
    <location>
        <begin position="104"/>
        <end position="138"/>
    </location>
</feature>
<reference evidence="3" key="1">
    <citation type="submission" date="2022-03" db="EMBL/GenBank/DDBJ databases">
        <authorList>
            <person name="Martin H S."/>
        </authorList>
    </citation>
    <scope>NUCLEOTIDE SEQUENCE</scope>
</reference>
<dbReference type="EMBL" id="OW152830">
    <property type="protein sequence ID" value="CAH2048827.1"/>
    <property type="molecule type" value="Genomic_DNA"/>
</dbReference>
<organism evidence="3 4">
    <name type="scientific">Iphiclides podalirius</name>
    <name type="common">scarce swallowtail</name>
    <dbReference type="NCBI Taxonomy" id="110791"/>
    <lineage>
        <taxon>Eukaryota</taxon>
        <taxon>Metazoa</taxon>
        <taxon>Ecdysozoa</taxon>
        <taxon>Arthropoda</taxon>
        <taxon>Hexapoda</taxon>
        <taxon>Insecta</taxon>
        <taxon>Pterygota</taxon>
        <taxon>Neoptera</taxon>
        <taxon>Endopterygota</taxon>
        <taxon>Lepidoptera</taxon>
        <taxon>Glossata</taxon>
        <taxon>Ditrysia</taxon>
        <taxon>Papilionoidea</taxon>
        <taxon>Papilionidae</taxon>
        <taxon>Papilioninae</taxon>
        <taxon>Iphiclides</taxon>
    </lineage>
</organism>
<evidence type="ECO:0000256" key="1">
    <source>
        <dbReference type="ARBA" id="ARBA00008433"/>
    </source>
</evidence>
<gene>
    <name evidence="3" type="ORF">IPOD504_LOCUS6408</name>
</gene>
<keyword evidence="4" id="KW-1185">Reference proteome</keyword>
<proteinExistence type="inferred from homology"/>
<keyword evidence="2" id="KW-0175">Coiled coil</keyword>
<dbReference type="PANTHER" id="PTHR12991:SF10">
    <property type="entry name" value="GATOR COMPLEX PROTEIN NPRL2"/>
    <property type="match status" value="1"/>
</dbReference>
<protein>
    <submittedName>
        <fullName evidence="3">Uncharacterized protein</fullName>
    </submittedName>
</protein>
<evidence type="ECO:0000313" key="4">
    <source>
        <dbReference type="Proteomes" id="UP000837857"/>
    </source>
</evidence>